<name>A0ABY7EUK5_MYAAR</name>
<keyword evidence="3" id="KW-0732">Signal</keyword>
<keyword evidence="5" id="KW-1185">Reference proteome</keyword>
<organism evidence="4 5">
    <name type="scientific">Mya arenaria</name>
    <name type="common">Soft-shell clam</name>
    <dbReference type="NCBI Taxonomy" id="6604"/>
    <lineage>
        <taxon>Eukaryota</taxon>
        <taxon>Metazoa</taxon>
        <taxon>Spiralia</taxon>
        <taxon>Lophotrochozoa</taxon>
        <taxon>Mollusca</taxon>
        <taxon>Bivalvia</taxon>
        <taxon>Autobranchia</taxon>
        <taxon>Heteroconchia</taxon>
        <taxon>Euheterodonta</taxon>
        <taxon>Imparidentia</taxon>
        <taxon>Neoheterodontei</taxon>
        <taxon>Myida</taxon>
        <taxon>Myoidea</taxon>
        <taxon>Myidae</taxon>
        <taxon>Mya</taxon>
    </lineage>
</organism>
<evidence type="ECO:0008006" key="6">
    <source>
        <dbReference type="Google" id="ProtNLM"/>
    </source>
</evidence>
<gene>
    <name evidence="4" type="ORF">MAR_026819</name>
</gene>
<evidence type="ECO:0000256" key="2">
    <source>
        <dbReference type="SAM" id="Phobius"/>
    </source>
</evidence>
<keyword evidence="2" id="KW-0812">Transmembrane</keyword>
<dbReference type="Gene3D" id="4.10.400.10">
    <property type="entry name" value="Low-density Lipoprotein Receptor"/>
    <property type="match status" value="1"/>
</dbReference>
<feature type="chain" id="PRO_5047430428" description="CUB domain-containing protein" evidence="3">
    <location>
        <begin position="32"/>
        <end position="218"/>
    </location>
</feature>
<dbReference type="CDD" id="cd00112">
    <property type="entry name" value="LDLa"/>
    <property type="match status" value="1"/>
</dbReference>
<feature type="transmembrane region" description="Helical" evidence="2">
    <location>
        <begin position="164"/>
        <end position="188"/>
    </location>
</feature>
<reference evidence="4" key="1">
    <citation type="submission" date="2022-11" db="EMBL/GenBank/DDBJ databases">
        <title>Centuries of genome instability and evolution in soft-shell clam transmissible cancer (bioRxiv).</title>
        <authorList>
            <person name="Hart S.F.M."/>
            <person name="Yonemitsu M.A."/>
            <person name="Giersch R.M."/>
            <person name="Beal B.F."/>
            <person name="Arriagada G."/>
            <person name="Davis B.W."/>
            <person name="Ostrander E.A."/>
            <person name="Goff S.P."/>
            <person name="Metzger M.J."/>
        </authorList>
    </citation>
    <scope>NUCLEOTIDE SEQUENCE</scope>
    <source>
        <strain evidence="4">MELC-2E11</strain>
        <tissue evidence="4">Siphon/mantle</tissue>
    </source>
</reference>
<dbReference type="InterPro" id="IPR036055">
    <property type="entry name" value="LDL_receptor-like_sf"/>
</dbReference>
<accession>A0ABY7EUK5</accession>
<keyword evidence="1" id="KW-1015">Disulfide bond</keyword>
<protein>
    <recommendedName>
        <fullName evidence="6">CUB domain-containing protein</fullName>
    </recommendedName>
</protein>
<feature type="signal peptide" evidence="3">
    <location>
        <begin position="1"/>
        <end position="31"/>
    </location>
</feature>
<keyword evidence="2" id="KW-1133">Transmembrane helix</keyword>
<dbReference type="SUPFAM" id="SSF57424">
    <property type="entry name" value="LDL receptor-like module"/>
    <property type="match status" value="1"/>
</dbReference>
<proteinExistence type="predicted"/>
<evidence type="ECO:0000256" key="3">
    <source>
        <dbReference type="SAM" id="SignalP"/>
    </source>
</evidence>
<dbReference type="InterPro" id="IPR002172">
    <property type="entry name" value="LDrepeatLR_classA_rpt"/>
</dbReference>
<keyword evidence="2" id="KW-0472">Membrane</keyword>
<evidence type="ECO:0000313" key="5">
    <source>
        <dbReference type="Proteomes" id="UP001164746"/>
    </source>
</evidence>
<dbReference type="Pfam" id="PF00057">
    <property type="entry name" value="Ldl_recept_a"/>
    <property type="match status" value="1"/>
</dbReference>
<evidence type="ECO:0000256" key="1">
    <source>
        <dbReference type="ARBA" id="ARBA00023157"/>
    </source>
</evidence>
<evidence type="ECO:0000313" key="4">
    <source>
        <dbReference type="EMBL" id="WAR12639.1"/>
    </source>
</evidence>
<sequence length="218" mass="24150">MDYIVSLGLQSTIWSYFLLCLLIGLSDQSVAEIKKYTLCNEKVDMEAQGVQQGELELAIHTNTGSDSRVSCDFTVTAGNGRHVMFYFTDLLLGSPNLTERVDRACIEPRDINGKYETFLTGSCRTTERKCNNERCIAHDIVCNDRNPCGDYSDCPTGLEHLSSWAMSGIVILALLCGGIVIIMATVCLQRAGNKNYDLDDVTIPANGMWTPQRNVQHP</sequence>
<dbReference type="EMBL" id="CP111019">
    <property type="protein sequence ID" value="WAR12639.1"/>
    <property type="molecule type" value="Genomic_DNA"/>
</dbReference>
<dbReference type="Proteomes" id="UP001164746">
    <property type="component" value="Chromosome 8"/>
</dbReference>